<dbReference type="SUPFAM" id="SSF56784">
    <property type="entry name" value="HAD-like"/>
    <property type="match status" value="1"/>
</dbReference>
<organism evidence="1 2">
    <name type="scientific">Candidatus Merdivivens pullistercoris</name>
    <dbReference type="NCBI Taxonomy" id="2840873"/>
    <lineage>
        <taxon>Bacteria</taxon>
        <taxon>Pseudomonadati</taxon>
        <taxon>Bacteroidota</taxon>
        <taxon>Bacteroidia</taxon>
        <taxon>Bacteroidales</taxon>
        <taxon>Muribaculaceae</taxon>
        <taxon>Muribaculaceae incertae sedis</taxon>
        <taxon>Candidatus Merdivivens</taxon>
    </lineage>
</organism>
<comment type="caution">
    <text evidence="1">The sequence shown here is derived from an EMBL/GenBank/DDBJ whole genome shotgun (WGS) entry which is preliminary data.</text>
</comment>
<dbReference type="InterPro" id="IPR023214">
    <property type="entry name" value="HAD_sf"/>
</dbReference>
<dbReference type="GO" id="GO:0016787">
    <property type="term" value="F:hydrolase activity"/>
    <property type="evidence" value="ECO:0007669"/>
    <property type="project" value="UniProtKB-KW"/>
</dbReference>
<evidence type="ECO:0000313" key="1">
    <source>
        <dbReference type="EMBL" id="MBO8464372.1"/>
    </source>
</evidence>
<proteinExistence type="predicted"/>
<dbReference type="Gene3D" id="3.40.50.1000">
    <property type="entry name" value="HAD superfamily/HAD-like"/>
    <property type="match status" value="1"/>
</dbReference>
<reference evidence="1" key="2">
    <citation type="journal article" date="2021" name="PeerJ">
        <title>Extensive microbial diversity within the chicken gut microbiome revealed by metagenomics and culture.</title>
        <authorList>
            <person name="Gilroy R."/>
            <person name="Ravi A."/>
            <person name="Getino M."/>
            <person name="Pursley I."/>
            <person name="Horton D.L."/>
            <person name="Alikhan N.F."/>
            <person name="Baker D."/>
            <person name="Gharbi K."/>
            <person name="Hall N."/>
            <person name="Watson M."/>
            <person name="Adriaenssens E.M."/>
            <person name="Foster-Nyarko E."/>
            <person name="Jarju S."/>
            <person name="Secka A."/>
            <person name="Antonio M."/>
            <person name="Oren A."/>
            <person name="Chaudhuri R.R."/>
            <person name="La Ragione R."/>
            <person name="Hildebrand F."/>
            <person name="Pallen M.J."/>
        </authorList>
    </citation>
    <scope>NUCLEOTIDE SEQUENCE</scope>
    <source>
        <strain evidence="1">10037</strain>
    </source>
</reference>
<protein>
    <submittedName>
        <fullName evidence="1">Haloacid dehalogenase-like hydrolase</fullName>
    </submittedName>
</protein>
<dbReference type="EMBL" id="JADIME010000001">
    <property type="protein sequence ID" value="MBO8464372.1"/>
    <property type="molecule type" value="Genomic_DNA"/>
</dbReference>
<gene>
    <name evidence="1" type="ORF">IAB93_00050</name>
</gene>
<keyword evidence="1" id="KW-0378">Hydrolase</keyword>
<accession>A0A9D9N8P8</accession>
<reference evidence="1" key="1">
    <citation type="submission" date="2020-10" db="EMBL/GenBank/DDBJ databases">
        <authorList>
            <person name="Gilroy R."/>
        </authorList>
    </citation>
    <scope>NUCLEOTIDE SEQUENCE</scope>
    <source>
        <strain evidence="1">10037</strain>
    </source>
</reference>
<sequence length="281" mass="31703">MKRNKRPIVALIYDFDGTLSPGNMQEFGFIQAVGFSPSEFWEESNRIASGQDASDVLSYMKQMFDAAKASGIKLRRESFREFGSMIGLFEGVREWFGMVNAYGKSKGVIVEHYINSSGLAEMIEGSEIAGEFKKIFACSFMYDENGDAIWPAVAVDYTAKTQFIFKINKGILSVADATLVNESWADDRKRIPFNNMIYIGDGETDVPCMKIVKMFGGHSIATYNPANRDKEATARKLFRQKRVNFMAPADYRKDAPLYGIVTRIIDKICSDNRLRRLGETE</sequence>
<dbReference type="InterPro" id="IPR036412">
    <property type="entry name" value="HAD-like_sf"/>
</dbReference>
<evidence type="ECO:0000313" key="2">
    <source>
        <dbReference type="Proteomes" id="UP000823597"/>
    </source>
</evidence>
<dbReference type="Pfam" id="PF12710">
    <property type="entry name" value="HAD"/>
    <property type="match status" value="1"/>
</dbReference>
<dbReference type="AlphaFoldDB" id="A0A9D9N8P8"/>
<name>A0A9D9N8P8_9BACT</name>
<dbReference type="Proteomes" id="UP000823597">
    <property type="component" value="Unassembled WGS sequence"/>
</dbReference>